<organism evidence="2">
    <name type="scientific">viral metagenome</name>
    <dbReference type="NCBI Taxonomy" id="1070528"/>
    <lineage>
        <taxon>unclassified sequences</taxon>
        <taxon>metagenomes</taxon>
        <taxon>organismal metagenomes</taxon>
    </lineage>
</organism>
<evidence type="ECO:0000256" key="1">
    <source>
        <dbReference type="SAM" id="MobiDB-lite"/>
    </source>
</evidence>
<dbReference type="AlphaFoldDB" id="A0A6M3IR18"/>
<feature type="region of interest" description="Disordered" evidence="1">
    <location>
        <begin position="78"/>
        <end position="98"/>
    </location>
</feature>
<evidence type="ECO:0000313" key="2">
    <source>
        <dbReference type="EMBL" id="QJA59873.1"/>
    </source>
</evidence>
<gene>
    <name evidence="3" type="ORF">MM415A03601_0008</name>
    <name evidence="2" type="ORF">MM415B01222_0019</name>
</gene>
<dbReference type="EMBL" id="MT141387">
    <property type="protein sequence ID" value="QJA59873.1"/>
    <property type="molecule type" value="Genomic_DNA"/>
</dbReference>
<protein>
    <submittedName>
        <fullName evidence="2">Uncharacterized protein</fullName>
    </submittedName>
</protein>
<dbReference type="EMBL" id="MT141811">
    <property type="protein sequence ID" value="QJA70674.1"/>
    <property type="molecule type" value="Genomic_DNA"/>
</dbReference>
<evidence type="ECO:0000313" key="3">
    <source>
        <dbReference type="EMBL" id="QJA70674.1"/>
    </source>
</evidence>
<accession>A0A6M3IR18</accession>
<sequence>MKVSARVTFDTSIEEHTAVIAWLDKEDNRAAAIRTACIAYANNHIGNTDLLSTLQGIQNAVTFLERELAEIASGIRSGGAMGRGGGGGGDSGDHSDTIPQNIVANFDNIGV</sequence>
<name>A0A6M3IR18_9ZZZZ</name>
<feature type="compositionally biased region" description="Gly residues" evidence="1">
    <location>
        <begin position="78"/>
        <end position="90"/>
    </location>
</feature>
<proteinExistence type="predicted"/>
<reference evidence="2" key="1">
    <citation type="submission" date="2020-03" db="EMBL/GenBank/DDBJ databases">
        <title>The deep terrestrial virosphere.</title>
        <authorList>
            <person name="Holmfeldt K."/>
            <person name="Nilsson E."/>
            <person name="Simone D."/>
            <person name="Lopez-Fernandez M."/>
            <person name="Wu X."/>
            <person name="de Brujin I."/>
            <person name="Lundin D."/>
            <person name="Andersson A."/>
            <person name="Bertilsson S."/>
            <person name="Dopson M."/>
        </authorList>
    </citation>
    <scope>NUCLEOTIDE SEQUENCE</scope>
    <source>
        <strain evidence="3">MM415A03601</strain>
        <strain evidence="2">MM415B01222</strain>
    </source>
</reference>